<evidence type="ECO:0000256" key="5">
    <source>
        <dbReference type="NCBIfam" id="TIGR02228"/>
    </source>
</evidence>
<dbReference type="GO" id="GO:0004252">
    <property type="term" value="F:serine-type endopeptidase activity"/>
    <property type="evidence" value="ECO:0007669"/>
    <property type="project" value="UniProtKB-UniRule"/>
</dbReference>
<evidence type="ECO:0000256" key="1">
    <source>
        <dbReference type="ARBA" id="ARBA00004370"/>
    </source>
</evidence>
<dbReference type="OrthoDB" id="2243765at2"/>
<keyword evidence="2 6" id="KW-0812">Transmembrane</keyword>
<protein>
    <recommendedName>
        <fullName evidence="5">Signal peptidase I</fullName>
        <ecNumber evidence="5">3.4.21.89</ecNumber>
    </recommendedName>
</protein>
<dbReference type="RefSeq" id="WP_146950407.1">
    <property type="nucleotide sequence ID" value="NZ_VOQF01000016.1"/>
</dbReference>
<keyword evidence="8" id="KW-1185">Reference proteome</keyword>
<gene>
    <name evidence="7" type="ORF">FS935_19955</name>
</gene>
<dbReference type="PANTHER" id="PTHR10806">
    <property type="entry name" value="SIGNAL PEPTIDASE COMPLEX CATALYTIC SUBUNIT SEC11"/>
    <property type="match status" value="1"/>
</dbReference>
<dbReference type="InterPro" id="IPR019533">
    <property type="entry name" value="Peptidase_S26"/>
</dbReference>
<evidence type="ECO:0000256" key="6">
    <source>
        <dbReference type="SAM" id="Phobius"/>
    </source>
</evidence>
<name>A0A5C6VQU4_9BACI</name>
<sequence>MKKQIFLIWLNRMVTGILVVLLVSVAGIVISTKLTNGQPELFGYQLKTVLSGSMEPGITTGSIIAVKTVDKEERVNFKKGDVITFKEDNRLVTHRISEVKKTSSSVLYVTKGDNNDAVDSSPVLAENVQAEYRGFTIPQLGYFINFSQSPNGSILFMILPGILILAYSLFTIWRTLRQLEDKYKNNTLPR</sequence>
<feature type="transmembrane region" description="Helical" evidence="6">
    <location>
        <begin position="154"/>
        <end position="173"/>
    </location>
</feature>
<dbReference type="InterPro" id="IPR036286">
    <property type="entry name" value="LexA/Signal_pep-like_sf"/>
</dbReference>
<evidence type="ECO:0000256" key="3">
    <source>
        <dbReference type="ARBA" id="ARBA00022989"/>
    </source>
</evidence>
<dbReference type="EMBL" id="VOQF01000016">
    <property type="protein sequence ID" value="TXC85778.1"/>
    <property type="molecule type" value="Genomic_DNA"/>
</dbReference>
<organism evidence="7 8">
    <name type="scientific">Metabacillus litoralis</name>
    <dbReference type="NCBI Taxonomy" id="152268"/>
    <lineage>
        <taxon>Bacteria</taxon>
        <taxon>Bacillati</taxon>
        <taxon>Bacillota</taxon>
        <taxon>Bacilli</taxon>
        <taxon>Bacillales</taxon>
        <taxon>Bacillaceae</taxon>
        <taxon>Metabacillus</taxon>
    </lineage>
</organism>
<evidence type="ECO:0000313" key="7">
    <source>
        <dbReference type="EMBL" id="TXC85778.1"/>
    </source>
</evidence>
<evidence type="ECO:0000256" key="4">
    <source>
        <dbReference type="ARBA" id="ARBA00023136"/>
    </source>
</evidence>
<dbReference type="GO" id="GO:0006465">
    <property type="term" value="P:signal peptide processing"/>
    <property type="evidence" value="ECO:0007669"/>
    <property type="project" value="UniProtKB-UniRule"/>
</dbReference>
<keyword evidence="4 6" id="KW-0472">Membrane</keyword>
<evidence type="ECO:0000313" key="8">
    <source>
        <dbReference type="Proteomes" id="UP000321363"/>
    </source>
</evidence>
<dbReference type="GO" id="GO:0016020">
    <property type="term" value="C:membrane"/>
    <property type="evidence" value="ECO:0007669"/>
    <property type="project" value="UniProtKB-SubCell"/>
</dbReference>
<proteinExistence type="predicted"/>
<keyword evidence="7" id="KW-0378">Hydrolase</keyword>
<dbReference type="EC" id="3.4.21.89" evidence="5"/>
<dbReference type="AlphaFoldDB" id="A0A5C6VQU4"/>
<dbReference type="PANTHER" id="PTHR10806:SF6">
    <property type="entry name" value="SIGNAL PEPTIDASE COMPLEX CATALYTIC SUBUNIT SEC11"/>
    <property type="match status" value="1"/>
</dbReference>
<dbReference type="Proteomes" id="UP000321363">
    <property type="component" value="Unassembled WGS sequence"/>
</dbReference>
<feature type="transmembrane region" description="Helical" evidence="6">
    <location>
        <begin position="7"/>
        <end position="30"/>
    </location>
</feature>
<dbReference type="CDD" id="cd06530">
    <property type="entry name" value="S26_SPase_I"/>
    <property type="match status" value="1"/>
</dbReference>
<dbReference type="SUPFAM" id="SSF51306">
    <property type="entry name" value="LexA/Signal peptidase"/>
    <property type="match status" value="1"/>
</dbReference>
<dbReference type="NCBIfam" id="TIGR02228">
    <property type="entry name" value="sigpep_I_arch"/>
    <property type="match status" value="1"/>
</dbReference>
<dbReference type="PRINTS" id="PR00728">
    <property type="entry name" value="SIGNALPTASE"/>
</dbReference>
<dbReference type="NCBIfam" id="NF046067">
    <property type="entry name" value="SigPepSipWBacil"/>
    <property type="match status" value="1"/>
</dbReference>
<keyword evidence="3 6" id="KW-1133">Transmembrane helix</keyword>
<accession>A0A5C6VQU4</accession>
<reference evidence="7 8" key="1">
    <citation type="journal article" date="2005" name="Int. J. Syst. Evol. Microbiol.">
        <title>Bacillus litoralis sp. nov., isolated from a tidal flat of the Yellow Sea in Korea.</title>
        <authorList>
            <person name="Yoon J.H."/>
            <person name="Oh T.K."/>
        </authorList>
    </citation>
    <scope>NUCLEOTIDE SEQUENCE [LARGE SCALE GENOMIC DNA]</scope>
    <source>
        <strain evidence="7 8">SW-211</strain>
    </source>
</reference>
<comment type="subcellular location">
    <subcellularLocation>
        <location evidence="1">Membrane</location>
    </subcellularLocation>
</comment>
<evidence type="ECO:0000256" key="2">
    <source>
        <dbReference type="ARBA" id="ARBA00022692"/>
    </source>
</evidence>
<dbReference type="GO" id="GO:0009003">
    <property type="term" value="F:signal peptidase activity"/>
    <property type="evidence" value="ECO:0007669"/>
    <property type="project" value="UniProtKB-EC"/>
</dbReference>
<comment type="caution">
    <text evidence="7">The sequence shown here is derived from an EMBL/GenBank/DDBJ whole genome shotgun (WGS) entry which is preliminary data.</text>
</comment>
<dbReference type="InterPro" id="IPR001733">
    <property type="entry name" value="Peptidase_S26B"/>
</dbReference>